<reference evidence="7 9" key="1">
    <citation type="submission" date="2018-04" db="EMBL/GenBank/DDBJ databases">
        <title>Complete genome sequences of Streptomyces griseoviridis K61 and characterization of antagonistic properties of biological control agents.</title>
        <authorList>
            <person name="Mariita R.M."/>
            <person name="Sello J.K."/>
        </authorList>
    </citation>
    <scope>NUCLEOTIDE SEQUENCE [LARGE SCALE GENOMIC DNA]</scope>
    <source>
        <strain evidence="7 9">K61</strain>
    </source>
</reference>
<dbReference type="Proteomes" id="UP000501753">
    <property type="component" value="Chromosome"/>
</dbReference>
<dbReference type="SUPFAM" id="SSF53756">
    <property type="entry name" value="UDP-Glycosyltransferase/glycogen phosphorylase"/>
    <property type="match status" value="1"/>
</dbReference>
<evidence type="ECO:0000259" key="4">
    <source>
        <dbReference type="Pfam" id="PF00534"/>
    </source>
</evidence>
<reference evidence="6 8" key="2">
    <citation type="submission" date="2018-12" db="EMBL/GenBank/DDBJ databases">
        <title>Streptomyces griseoviridis F1-27 complete genome.</title>
        <authorList>
            <person name="Mariita R.M."/>
            <person name="Sello J.K."/>
        </authorList>
    </citation>
    <scope>NUCLEOTIDE SEQUENCE [LARGE SCALE GENOMIC DNA]</scope>
    <source>
        <strain evidence="6 8">F1-27</strain>
    </source>
</reference>
<evidence type="ECO:0000313" key="8">
    <source>
        <dbReference type="Proteomes" id="UP000271291"/>
    </source>
</evidence>
<organism evidence="6 8">
    <name type="scientific">Streptomyces griseoviridis</name>
    <dbReference type="NCBI Taxonomy" id="45398"/>
    <lineage>
        <taxon>Bacteria</taxon>
        <taxon>Bacillati</taxon>
        <taxon>Actinomycetota</taxon>
        <taxon>Actinomycetes</taxon>
        <taxon>Kitasatosporales</taxon>
        <taxon>Streptomycetaceae</taxon>
        <taxon>Streptomyces</taxon>
    </lineage>
</organism>
<proteinExistence type="predicted"/>
<dbReference type="OrthoDB" id="570545at2"/>
<protein>
    <recommendedName>
        <fullName evidence="1">D-inositol 3-phosphate glycosyltransferase</fullName>
    </recommendedName>
</protein>
<dbReference type="AlphaFoldDB" id="A0A3Q9KZB8"/>
<keyword evidence="3 6" id="KW-0808">Transferase</keyword>
<dbReference type="GO" id="GO:0016757">
    <property type="term" value="F:glycosyltransferase activity"/>
    <property type="evidence" value="ECO:0007669"/>
    <property type="project" value="UniProtKB-KW"/>
</dbReference>
<evidence type="ECO:0000313" key="6">
    <source>
        <dbReference type="EMBL" id="AZS89360.1"/>
    </source>
</evidence>
<evidence type="ECO:0000259" key="5">
    <source>
        <dbReference type="Pfam" id="PF13439"/>
    </source>
</evidence>
<dbReference type="PANTHER" id="PTHR12526">
    <property type="entry name" value="GLYCOSYLTRANSFERASE"/>
    <property type="match status" value="1"/>
</dbReference>
<dbReference type="PANTHER" id="PTHR12526:SF627">
    <property type="entry name" value="D-RHAMNOSYLTRANSFERASE WBPZ"/>
    <property type="match status" value="1"/>
</dbReference>
<keyword evidence="9" id="KW-1185">Reference proteome</keyword>
<dbReference type="Proteomes" id="UP000271291">
    <property type="component" value="Chromosome"/>
</dbReference>
<dbReference type="Gene3D" id="3.40.50.2000">
    <property type="entry name" value="Glycogen Phosphorylase B"/>
    <property type="match status" value="2"/>
</dbReference>
<feature type="domain" description="Glycosyl transferase family 1" evidence="4">
    <location>
        <begin position="196"/>
        <end position="350"/>
    </location>
</feature>
<dbReference type="Pfam" id="PF00534">
    <property type="entry name" value="Glycos_transf_1"/>
    <property type="match status" value="1"/>
</dbReference>
<evidence type="ECO:0000256" key="3">
    <source>
        <dbReference type="ARBA" id="ARBA00022679"/>
    </source>
</evidence>
<sequence>MKISFLLHNAYGIGGTITTTFNLAQALAARHEVEVVSVLRHREDPHFTLDPRVSLRPLVDLRREGNDPRHRRPSRVFPAAEYRYHQYSELTDLRIGEHLAAVDADAVIGTRPGLNVHLALEAPGRVARVGQEHLTLDNHGPRLRHALRRAYGRLDALTTVTEADAAVYRRKMRLPGVRIEALPNSVPDPVLPTADGSAKVVVAAGRLVPVKRYDLLIEAFAVVAAAHPDWQLRIYGRGEEHDRLRRLITGLGLWNHVFLMGAAAPMEAEWVKGSIGVAASDFEPFGMTIVEAMRCGLPVVSTDCPYGPGEIITDGVDGRLVPVGDREALGAALLELVGDDERRGRSGRAALRNARRFAPGPVVEQAERLLADAVAARRAGRRTVVERASARRALTGHGFAARDAAIAAAGSVRRRVRGASS</sequence>
<dbReference type="RefSeq" id="WP_127182130.1">
    <property type="nucleotide sequence ID" value="NZ_CP029078.1"/>
</dbReference>
<dbReference type="InterPro" id="IPR001296">
    <property type="entry name" value="Glyco_trans_1"/>
</dbReference>
<accession>A0A3Q9KZB8</accession>
<dbReference type="EMBL" id="CP029078">
    <property type="protein sequence ID" value="QCN83795.1"/>
    <property type="molecule type" value="Genomic_DNA"/>
</dbReference>
<name>A0A3Q9KZB8_STRGD</name>
<gene>
    <name evidence="7" type="ORF">DDJ31_01460</name>
    <name evidence="6" type="ORF">ELQ87_37780</name>
</gene>
<evidence type="ECO:0000313" key="9">
    <source>
        <dbReference type="Proteomes" id="UP000501753"/>
    </source>
</evidence>
<dbReference type="EMBL" id="CP034687">
    <property type="protein sequence ID" value="AZS89360.1"/>
    <property type="molecule type" value="Genomic_DNA"/>
</dbReference>
<dbReference type="CDD" id="cd03820">
    <property type="entry name" value="GT4_AmsD-like"/>
    <property type="match status" value="1"/>
</dbReference>
<evidence type="ECO:0000256" key="1">
    <source>
        <dbReference type="ARBA" id="ARBA00021292"/>
    </source>
</evidence>
<keyword evidence="2" id="KW-0328">Glycosyltransferase</keyword>
<evidence type="ECO:0000256" key="2">
    <source>
        <dbReference type="ARBA" id="ARBA00022676"/>
    </source>
</evidence>
<dbReference type="InterPro" id="IPR028098">
    <property type="entry name" value="Glyco_trans_4-like_N"/>
</dbReference>
<evidence type="ECO:0000313" key="7">
    <source>
        <dbReference type="EMBL" id="QCN83795.1"/>
    </source>
</evidence>
<feature type="domain" description="Glycosyltransferase subfamily 4-like N-terminal" evidence="5">
    <location>
        <begin position="13"/>
        <end position="186"/>
    </location>
</feature>
<dbReference type="Pfam" id="PF13439">
    <property type="entry name" value="Glyco_transf_4"/>
    <property type="match status" value="1"/>
</dbReference>
<dbReference type="KEGG" id="sgd:ELQ87_37780"/>